<reference evidence="3 5" key="1">
    <citation type="journal article" date="2023" name="G3 (Bethesda)">
        <title>A chromosome-length genome assembly and annotation of blackberry (Rubus argutus, cv. 'Hillquist').</title>
        <authorList>
            <person name="Bruna T."/>
            <person name="Aryal R."/>
            <person name="Dudchenko O."/>
            <person name="Sargent D.J."/>
            <person name="Mead D."/>
            <person name="Buti M."/>
            <person name="Cavallini A."/>
            <person name="Hytonen T."/>
            <person name="Andres J."/>
            <person name="Pham M."/>
            <person name="Weisz D."/>
            <person name="Mascagni F."/>
            <person name="Usai G."/>
            <person name="Natali L."/>
            <person name="Bassil N."/>
            <person name="Fernandez G.E."/>
            <person name="Lomsadze A."/>
            <person name="Armour M."/>
            <person name="Olukolu B."/>
            <person name="Poorten T."/>
            <person name="Britton C."/>
            <person name="Davik J."/>
            <person name="Ashrafi H."/>
            <person name="Aiden E.L."/>
            <person name="Borodovsky M."/>
            <person name="Worthington M."/>
        </authorList>
    </citation>
    <scope>NUCLEOTIDE SEQUENCE [LARGE SCALE GENOMIC DNA]</scope>
    <source>
        <strain evidence="3">PI 553951</strain>
    </source>
</reference>
<dbReference type="InterPro" id="IPR037045">
    <property type="entry name" value="S8pro/Inhibitor_I9_sf"/>
</dbReference>
<name>A0AAW1VQR1_RUBAR</name>
<dbReference type="PANTHER" id="PTHR48222:SF4">
    <property type="entry name" value="PROTEINASE INHIBITOR, PROPEPTIDE"/>
    <property type="match status" value="1"/>
</dbReference>
<dbReference type="Gene3D" id="3.30.70.80">
    <property type="entry name" value="Peptidase S8 propeptide/proteinase inhibitor I9"/>
    <property type="match status" value="1"/>
</dbReference>
<dbReference type="PANTHER" id="PTHR48222">
    <property type="entry name" value="PROTEINASE INHIBITOR, PROPEPTIDE"/>
    <property type="match status" value="1"/>
</dbReference>
<evidence type="ECO:0000256" key="1">
    <source>
        <dbReference type="SAM" id="SignalP"/>
    </source>
</evidence>
<evidence type="ECO:0000259" key="2">
    <source>
        <dbReference type="Pfam" id="PF05922"/>
    </source>
</evidence>
<dbReference type="Proteomes" id="UP001457282">
    <property type="component" value="Unassembled WGS sequence"/>
</dbReference>
<keyword evidence="1" id="KW-0732">Signal</keyword>
<dbReference type="AlphaFoldDB" id="A0AAW1VQR1"/>
<feature type="domain" description="Inhibitor I9" evidence="2">
    <location>
        <begin position="52"/>
        <end position="124"/>
    </location>
</feature>
<organism evidence="3 5">
    <name type="scientific">Rubus argutus</name>
    <name type="common">Southern blackberry</name>
    <dbReference type="NCBI Taxonomy" id="59490"/>
    <lineage>
        <taxon>Eukaryota</taxon>
        <taxon>Viridiplantae</taxon>
        <taxon>Streptophyta</taxon>
        <taxon>Embryophyta</taxon>
        <taxon>Tracheophyta</taxon>
        <taxon>Spermatophyta</taxon>
        <taxon>Magnoliopsida</taxon>
        <taxon>eudicotyledons</taxon>
        <taxon>Gunneridae</taxon>
        <taxon>Pentapetalae</taxon>
        <taxon>rosids</taxon>
        <taxon>fabids</taxon>
        <taxon>Rosales</taxon>
        <taxon>Rosaceae</taxon>
        <taxon>Rosoideae</taxon>
        <taxon>Rosoideae incertae sedis</taxon>
        <taxon>Rubus</taxon>
    </lineage>
</organism>
<protein>
    <recommendedName>
        <fullName evidence="2">Inhibitor I9 domain-containing protein</fullName>
    </recommendedName>
</protein>
<feature type="signal peptide" evidence="1">
    <location>
        <begin position="1"/>
        <end position="32"/>
    </location>
</feature>
<comment type="caution">
    <text evidence="3">The sequence shown here is derived from an EMBL/GenBank/DDBJ whole genome shotgun (WGS) entry which is preliminary data.</text>
</comment>
<evidence type="ECO:0000313" key="5">
    <source>
        <dbReference type="Proteomes" id="UP001457282"/>
    </source>
</evidence>
<dbReference type="Pfam" id="PF05922">
    <property type="entry name" value="Inhibitor_I9"/>
    <property type="match status" value="1"/>
</dbReference>
<dbReference type="EMBL" id="JBEDUW010000076">
    <property type="protein sequence ID" value="KAK9906234.1"/>
    <property type="molecule type" value="Genomic_DNA"/>
</dbReference>
<gene>
    <name evidence="3" type="ORF">M0R45_002707</name>
    <name evidence="4" type="ORF">M0R45_031197</name>
</gene>
<accession>A0AAW1VQR1</accession>
<dbReference type="InterPro" id="IPR010259">
    <property type="entry name" value="S8pro/Inhibitor_I9"/>
</dbReference>
<sequence>MVKRASSSFPSISIPILILLPLIFAIIDMADSAPNSNSGSSSPKSAVQIVYTERPQQNEEPEAYHIRTLASVLGSEEAAKEALIYSYKTAASGFSAKLTPQQVAEISKQPGVLQVVPSRTVQLHSGSGIGQLNSPGIGKLH</sequence>
<proteinExistence type="predicted"/>
<evidence type="ECO:0000313" key="3">
    <source>
        <dbReference type="EMBL" id="KAK9906234.1"/>
    </source>
</evidence>
<dbReference type="EMBL" id="JBEDUW010000006">
    <property type="protein sequence ID" value="KAK9922750.1"/>
    <property type="molecule type" value="Genomic_DNA"/>
</dbReference>
<evidence type="ECO:0000313" key="4">
    <source>
        <dbReference type="EMBL" id="KAK9922750.1"/>
    </source>
</evidence>
<keyword evidence="5" id="KW-1185">Reference proteome</keyword>
<feature type="chain" id="PRO_5044718035" description="Inhibitor I9 domain-containing protein" evidence="1">
    <location>
        <begin position="33"/>
        <end position="141"/>
    </location>
</feature>